<evidence type="ECO:0000313" key="3">
    <source>
        <dbReference type="EMBL" id="ACL74328.1"/>
    </source>
</evidence>
<organism evidence="3 4">
    <name type="scientific">Thioalkalivibrio sulfidiphilus (strain HL-EbGR7)</name>
    <dbReference type="NCBI Taxonomy" id="396588"/>
    <lineage>
        <taxon>Bacteria</taxon>
        <taxon>Pseudomonadati</taxon>
        <taxon>Pseudomonadota</taxon>
        <taxon>Gammaproteobacteria</taxon>
        <taxon>Chromatiales</taxon>
        <taxon>Ectothiorhodospiraceae</taxon>
        <taxon>Thioalkalivibrio</taxon>
    </lineage>
</organism>
<dbReference type="InterPro" id="IPR025392">
    <property type="entry name" value="DUF4124"/>
</dbReference>
<proteinExistence type="predicted"/>
<evidence type="ECO:0000259" key="2">
    <source>
        <dbReference type="Pfam" id="PF13511"/>
    </source>
</evidence>
<dbReference type="STRING" id="396588.Tgr7_3260"/>
<dbReference type="RefSeq" id="WP_012639790.1">
    <property type="nucleotide sequence ID" value="NC_011901.1"/>
</dbReference>
<accession>B8GR74</accession>
<evidence type="ECO:0000313" key="4">
    <source>
        <dbReference type="Proteomes" id="UP000002383"/>
    </source>
</evidence>
<dbReference type="AlphaFoldDB" id="B8GR74"/>
<evidence type="ECO:0000256" key="1">
    <source>
        <dbReference type="SAM" id="SignalP"/>
    </source>
</evidence>
<dbReference type="EMBL" id="CP001339">
    <property type="protein sequence ID" value="ACL74328.1"/>
    <property type="molecule type" value="Genomic_DNA"/>
</dbReference>
<sequence precursor="true">MRLTFIPLLLLALTASAHADVYRWTDAEGNVVFGDNPPEGVQAERIQLRQPMTTPAMPQAREILERGRETRDETPATPYERLRIASPGDDEPVRANDGNFTISVEIHPELRTQSGHRLRLIMDGSPVGTSDRPHFEMRNVDRGTHRIRVQVLDREERVIQESDSIQFHLLRHHI</sequence>
<feature type="chain" id="PRO_5002870452" description="DUF4124 domain-containing protein" evidence="1">
    <location>
        <begin position="20"/>
        <end position="174"/>
    </location>
</feature>
<dbReference type="KEGG" id="tgr:Tgr7_3260"/>
<gene>
    <name evidence="3" type="ordered locus">Tgr7_3260</name>
</gene>
<name>B8GR74_THISH</name>
<protein>
    <recommendedName>
        <fullName evidence="2">DUF4124 domain-containing protein</fullName>
    </recommendedName>
</protein>
<reference evidence="3 4" key="1">
    <citation type="journal article" date="2011" name="Stand. Genomic Sci.">
        <title>Complete genome sequence of 'Thioalkalivibrio sulfidophilus' HL-EbGr7.</title>
        <authorList>
            <person name="Muyzer G."/>
            <person name="Sorokin D.Y."/>
            <person name="Mavromatis K."/>
            <person name="Lapidus A."/>
            <person name="Clum A."/>
            <person name="Ivanova N."/>
            <person name="Pati A."/>
            <person name="d'Haeseleer P."/>
            <person name="Woyke T."/>
            <person name="Kyrpides N.C."/>
        </authorList>
    </citation>
    <scope>NUCLEOTIDE SEQUENCE [LARGE SCALE GENOMIC DNA]</scope>
    <source>
        <strain evidence="3 4">HL-EbGR7</strain>
    </source>
</reference>
<dbReference type="HOGENOM" id="CLU_110739_0_0_6"/>
<dbReference type="eggNOG" id="ENOG5032YZ5">
    <property type="taxonomic scope" value="Bacteria"/>
</dbReference>
<dbReference type="Proteomes" id="UP000002383">
    <property type="component" value="Chromosome"/>
</dbReference>
<keyword evidence="4" id="KW-1185">Reference proteome</keyword>
<feature type="domain" description="DUF4124" evidence="2">
    <location>
        <begin position="8"/>
        <end position="61"/>
    </location>
</feature>
<keyword evidence="1" id="KW-0732">Signal</keyword>
<dbReference type="OrthoDB" id="7062774at2"/>
<dbReference type="Pfam" id="PF13511">
    <property type="entry name" value="DUF4124"/>
    <property type="match status" value="1"/>
</dbReference>
<feature type="signal peptide" evidence="1">
    <location>
        <begin position="1"/>
        <end position="19"/>
    </location>
</feature>